<feature type="domain" description="Gfo/Idh/MocA-like oxidoreductase bacterial type C-terminal" evidence="2">
    <location>
        <begin position="202"/>
        <end position="289"/>
    </location>
</feature>
<dbReference type="AlphaFoldDB" id="A0A381T5D0"/>
<dbReference type="InterPro" id="IPR000683">
    <property type="entry name" value="Gfo/Idh/MocA-like_OxRdtase_N"/>
</dbReference>
<accession>A0A381T5D0</accession>
<dbReference type="PANTHER" id="PTHR43818:SF10">
    <property type="entry name" value="NADH-DEPENDENT DEHYDROGENASE-RELATED"/>
    <property type="match status" value="1"/>
</dbReference>
<organism evidence="3">
    <name type="scientific">marine metagenome</name>
    <dbReference type="NCBI Taxonomy" id="408172"/>
    <lineage>
        <taxon>unclassified sequences</taxon>
        <taxon>metagenomes</taxon>
        <taxon>ecological metagenomes</taxon>
    </lineage>
</organism>
<dbReference type="InterPro" id="IPR043906">
    <property type="entry name" value="Gfo/Idh/MocA_OxRdtase_bact_C"/>
</dbReference>
<feature type="domain" description="Gfo/Idh/MocA-like oxidoreductase N-terminal" evidence="1">
    <location>
        <begin position="42"/>
        <end position="157"/>
    </location>
</feature>
<dbReference type="GO" id="GO:0000166">
    <property type="term" value="F:nucleotide binding"/>
    <property type="evidence" value="ECO:0007669"/>
    <property type="project" value="InterPro"/>
</dbReference>
<dbReference type="EMBL" id="UINC01003750">
    <property type="protein sequence ID" value="SVA08943.1"/>
    <property type="molecule type" value="Genomic_DNA"/>
</dbReference>
<dbReference type="SUPFAM" id="SSF55347">
    <property type="entry name" value="Glyceraldehyde-3-phosphate dehydrogenase-like, C-terminal domain"/>
    <property type="match status" value="1"/>
</dbReference>
<evidence type="ECO:0000259" key="1">
    <source>
        <dbReference type="Pfam" id="PF01408"/>
    </source>
</evidence>
<dbReference type="InterPro" id="IPR006311">
    <property type="entry name" value="TAT_signal"/>
</dbReference>
<dbReference type="Pfam" id="PF01408">
    <property type="entry name" value="GFO_IDH_MocA"/>
    <property type="match status" value="1"/>
</dbReference>
<protein>
    <recommendedName>
        <fullName evidence="4">Gfo/Idh/MocA-like oxidoreductase N-terminal domain-containing protein</fullName>
    </recommendedName>
</protein>
<proteinExistence type="predicted"/>
<reference evidence="3" key="1">
    <citation type="submission" date="2018-05" db="EMBL/GenBank/DDBJ databases">
        <authorList>
            <person name="Lanie J.A."/>
            <person name="Ng W.-L."/>
            <person name="Kazmierczak K.M."/>
            <person name="Andrzejewski T.M."/>
            <person name="Davidsen T.M."/>
            <person name="Wayne K.J."/>
            <person name="Tettelin H."/>
            <person name="Glass J.I."/>
            <person name="Rusch D."/>
            <person name="Podicherti R."/>
            <person name="Tsui H.-C.T."/>
            <person name="Winkler M.E."/>
        </authorList>
    </citation>
    <scope>NUCLEOTIDE SEQUENCE</scope>
</reference>
<name>A0A381T5D0_9ZZZZ</name>
<evidence type="ECO:0000313" key="3">
    <source>
        <dbReference type="EMBL" id="SVA08943.1"/>
    </source>
</evidence>
<gene>
    <name evidence="3" type="ORF">METZ01_LOCUS61797</name>
</gene>
<dbReference type="Gene3D" id="3.40.50.720">
    <property type="entry name" value="NAD(P)-binding Rossmann-like Domain"/>
    <property type="match status" value="1"/>
</dbReference>
<sequence length="443" mass="49002">MNGHTVSRRRFIAGVSASAASMMIVPRHVLGRGMQAPSDTLNIGGIGVGGRGRADVEGCRHENISALCDVDPGHAAQTFSEYPTARRYADYRQMLDREADIDAVIIATPDHTHAVIAMEAMRRGKHVYCEKPLTRTVAEARALANMARETNVVTQMGNQGHALEGTRQIREWIEAGVIGTVREVHYWTNRPIWPQAIDRPTEAHHRPPGLDWDLFLGPAQERPYHPAYHPFRWRGWWDYGTGALGDIACHSMDAAFWALELDQPTRIEAETTPLFAETAPAVSRITYDFPAKGNRPAIRFVWRDGDLAFPRPAELADGEQLPGGNSGQLFVGDDGVLGADIYGRRPQVFPTARHKDLVVSPPPQRYSRSPGVYREWTEACKGNGVPGSNFAEHSGPLTEICLLGNLAVRTGKPIEWDAARMRATNVPEANALLDEPYRAGWKL</sequence>
<dbReference type="PROSITE" id="PS51318">
    <property type="entry name" value="TAT"/>
    <property type="match status" value="1"/>
</dbReference>
<dbReference type="Gene3D" id="3.30.360.10">
    <property type="entry name" value="Dihydrodipicolinate Reductase, domain 2"/>
    <property type="match status" value="1"/>
</dbReference>
<dbReference type="InterPro" id="IPR036291">
    <property type="entry name" value="NAD(P)-bd_dom_sf"/>
</dbReference>
<dbReference type="InterPro" id="IPR050463">
    <property type="entry name" value="Gfo/Idh/MocA_oxidrdct_glycsds"/>
</dbReference>
<dbReference type="Pfam" id="PF19051">
    <property type="entry name" value="GFO_IDH_MocA_C2"/>
    <property type="match status" value="1"/>
</dbReference>
<evidence type="ECO:0000259" key="2">
    <source>
        <dbReference type="Pfam" id="PF19051"/>
    </source>
</evidence>
<evidence type="ECO:0008006" key="4">
    <source>
        <dbReference type="Google" id="ProtNLM"/>
    </source>
</evidence>
<dbReference type="PANTHER" id="PTHR43818">
    <property type="entry name" value="BCDNA.GH03377"/>
    <property type="match status" value="1"/>
</dbReference>
<dbReference type="SUPFAM" id="SSF51735">
    <property type="entry name" value="NAD(P)-binding Rossmann-fold domains"/>
    <property type="match status" value="1"/>
</dbReference>